<evidence type="ECO:0000313" key="3">
    <source>
        <dbReference type="EMBL" id="SDR84517.1"/>
    </source>
</evidence>
<dbReference type="PRINTS" id="PR00689">
    <property type="entry name" value="ACOABINDINGP"/>
</dbReference>
<dbReference type="GO" id="GO:0006631">
    <property type="term" value="P:fatty acid metabolic process"/>
    <property type="evidence" value="ECO:0007669"/>
    <property type="project" value="TreeGrafter"/>
</dbReference>
<reference evidence="3 4" key="1">
    <citation type="submission" date="2016-10" db="EMBL/GenBank/DDBJ databases">
        <authorList>
            <person name="de Groot N.N."/>
        </authorList>
    </citation>
    <scope>NUCLEOTIDE SEQUENCE [LARGE SCALE GENOMIC DNA]</scope>
    <source>
        <strain evidence="3 4">DSM 22024</strain>
    </source>
</reference>
<dbReference type="AlphaFoldDB" id="A0A1H1MCW7"/>
<keyword evidence="4" id="KW-1185">Reference proteome</keyword>
<dbReference type="InterPro" id="IPR035984">
    <property type="entry name" value="Acyl-CoA-binding_sf"/>
</dbReference>
<dbReference type="GO" id="GO:0000062">
    <property type="term" value="F:fatty-acyl-CoA binding"/>
    <property type="evidence" value="ECO:0007669"/>
    <property type="project" value="InterPro"/>
</dbReference>
<dbReference type="Gene3D" id="1.20.80.10">
    <property type="match status" value="1"/>
</dbReference>
<evidence type="ECO:0000256" key="1">
    <source>
        <dbReference type="ARBA" id="ARBA00023121"/>
    </source>
</evidence>
<dbReference type="STRING" id="117157.SAMN04489717_0770"/>
<feature type="domain" description="ACB" evidence="2">
    <location>
        <begin position="4"/>
        <end position="87"/>
    </location>
</feature>
<keyword evidence="1" id="KW-0446">Lipid-binding</keyword>
<organism evidence="3 4">
    <name type="scientific">Actinopolymorpha singaporensis</name>
    <dbReference type="NCBI Taxonomy" id="117157"/>
    <lineage>
        <taxon>Bacteria</taxon>
        <taxon>Bacillati</taxon>
        <taxon>Actinomycetota</taxon>
        <taxon>Actinomycetes</taxon>
        <taxon>Propionibacteriales</taxon>
        <taxon>Actinopolymorphaceae</taxon>
        <taxon>Actinopolymorpha</taxon>
    </lineage>
</organism>
<dbReference type="Pfam" id="PF00887">
    <property type="entry name" value="ACBP"/>
    <property type="match status" value="1"/>
</dbReference>
<dbReference type="OrthoDB" id="5625302at2"/>
<name>A0A1H1MCW7_9ACTN</name>
<dbReference type="InterPro" id="IPR000582">
    <property type="entry name" value="Acyl-CoA-binding_protein"/>
</dbReference>
<accession>A0A1H1MCW7</accession>
<dbReference type="InterPro" id="IPR022408">
    <property type="entry name" value="Acyl-CoA-binding_prot_CS"/>
</dbReference>
<dbReference type="Proteomes" id="UP000198983">
    <property type="component" value="Chromosome I"/>
</dbReference>
<dbReference type="PANTHER" id="PTHR23310:SF62">
    <property type="entry name" value="ACYL-COA BINDING PROTEIN 1, ISOFORM A"/>
    <property type="match status" value="1"/>
</dbReference>
<evidence type="ECO:0000313" key="4">
    <source>
        <dbReference type="Proteomes" id="UP000198983"/>
    </source>
</evidence>
<dbReference type="PROSITE" id="PS00880">
    <property type="entry name" value="ACB_1"/>
    <property type="match status" value="1"/>
</dbReference>
<dbReference type="PANTHER" id="PTHR23310">
    <property type="entry name" value="ACYL-COA-BINDING PROTEIN, ACBP"/>
    <property type="match status" value="1"/>
</dbReference>
<dbReference type="InterPro" id="IPR014352">
    <property type="entry name" value="FERM/acyl-CoA-bd_prot_sf"/>
</dbReference>
<protein>
    <submittedName>
        <fullName evidence="3">Acyl-CoA-binding protein</fullName>
    </submittedName>
</protein>
<sequence>MSDLETDFTSAVKAVSALGADQDPGNDVKLRLYALYKQATIGDVDGKRPGFTNPVGRAKHDAWASVSGMSSAEAKRAYVDLAADLIR</sequence>
<gene>
    <name evidence="3" type="ORF">SAMN04489717_0770</name>
</gene>
<dbReference type="RefSeq" id="WP_092650583.1">
    <property type="nucleotide sequence ID" value="NZ_LT629732.1"/>
</dbReference>
<dbReference type="SUPFAM" id="SSF47027">
    <property type="entry name" value="Acyl-CoA binding protein"/>
    <property type="match status" value="1"/>
</dbReference>
<dbReference type="EMBL" id="LT629732">
    <property type="protein sequence ID" value="SDR84517.1"/>
    <property type="molecule type" value="Genomic_DNA"/>
</dbReference>
<evidence type="ECO:0000259" key="2">
    <source>
        <dbReference type="PROSITE" id="PS51228"/>
    </source>
</evidence>
<proteinExistence type="predicted"/>
<dbReference type="PROSITE" id="PS51228">
    <property type="entry name" value="ACB_2"/>
    <property type="match status" value="1"/>
</dbReference>